<dbReference type="SUPFAM" id="SSF50037">
    <property type="entry name" value="C-terminal domain of transcriptional repressors"/>
    <property type="match status" value="1"/>
</dbReference>
<dbReference type="PANTHER" id="PTHR42954:SF2">
    <property type="entry name" value="FE(2+) TRANSPORT PROTEIN A"/>
    <property type="match status" value="1"/>
</dbReference>
<dbReference type="Pfam" id="PF04023">
    <property type="entry name" value="FeoA"/>
    <property type="match status" value="1"/>
</dbReference>
<dbReference type="PANTHER" id="PTHR42954">
    <property type="entry name" value="FE(2+) TRANSPORT PROTEIN A"/>
    <property type="match status" value="1"/>
</dbReference>
<protein>
    <submittedName>
        <fullName evidence="3">FeoA family protein</fullName>
    </submittedName>
</protein>
<dbReference type="GO" id="GO:0046914">
    <property type="term" value="F:transition metal ion binding"/>
    <property type="evidence" value="ECO:0007669"/>
    <property type="project" value="InterPro"/>
</dbReference>
<evidence type="ECO:0000259" key="2">
    <source>
        <dbReference type="SMART" id="SM00899"/>
    </source>
</evidence>
<dbReference type="InterPro" id="IPR007167">
    <property type="entry name" value="Fe-transptr_FeoA-like"/>
</dbReference>
<dbReference type="SMART" id="SM00899">
    <property type="entry name" value="FeoA"/>
    <property type="match status" value="1"/>
</dbReference>
<keyword evidence="1" id="KW-0408">Iron</keyword>
<evidence type="ECO:0000313" key="3">
    <source>
        <dbReference type="EMBL" id="EKC76621.1"/>
    </source>
</evidence>
<proteinExistence type="predicted"/>
<evidence type="ECO:0000256" key="1">
    <source>
        <dbReference type="ARBA" id="ARBA00023004"/>
    </source>
</evidence>
<dbReference type="Gene3D" id="2.30.30.90">
    <property type="match status" value="1"/>
</dbReference>
<feature type="domain" description="Ferrous iron transporter FeoA-like" evidence="2">
    <location>
        <begin position="18"/>
        <end position="90"/>
    </location>
</feature>
<comment type="caution">
    <text evidence="3">The sequence shown here is derived from an EMBL/GenBank/DDBJ whole genome shotgun (WGS) entry which is preliminary data.</text>
</comment>
<reference evidence="3" key="1">
    <citation type="journal article" date="2013" name="Environ. Microbiol.">
        <title>Microbiota from the distal guts of lean and obese adolescents exhibit partial functional redundancy besides clear differences in community structure.</title>
        <authorList>
            <person name="Ferrer M."/>
            <person name="Ruiz A."/>
            <person name="Lanza F."/>
            <person name="Haange S.B."/>
            <person name="Oberbach A."/>
            <person name="Till H."/>
            <person name="Bargiela R."/>
            <person name="Campoy C."/>
            <person name="Segura M.T."/>
            <person name="Richter M."/>
            <person name="von Bergen M."/>
            <person name="Seifert J."/>
            <person name="Suarez A."/>
        </authorList>
    </citation>
    <scope>NUCLEOTIDE SEQUENCE</scope>
</reference>
<sequence length="93" mass="10284">MLVFFTREMNFDRKAMAMTLNELKIGSSAVITAVGGDGALRCRLLDMGLTPRTRVTLQKVAPMGDPIEIRVRGYELTLRVEEAKKIEVEGVSA</sequence>
<organism evidence="3">
    <name type="scientific">human gut metagenome</name>
    <dbReference type="NCBI Taxonomy" id="408170"/>
    <lineage>
        <taxon>unclassified sequences</taxon>
        <taxon>metagenomes</taxon>
        <taxon>organismal metagenomes</taxon>
    </lineage>
</organism>
<gene>
    <name evidence="3" type="ORF">OBE_00748</name>
</gene>
<dbReference type="InterPro" id="IPR008988">
    <property type="entry name" value="Transcriptional_repressor_C"/>
</dbReference>
<dbReference type="AlphaFoldDB" id="K1UYG7"/>
<accession>K1UYG7</accession>
<dbReference type="EMBL" id="AJWZ01000513">
    <property type="protein sequence ID" value="EKC76621.1"/>
    <property type="molecule type" value="Genomic_DNA"/>
</dbReference>
<dbReference type="InterPro" id="IPR038157">
    <property type="entry name" value="FeoA_core_dom"/>
</dbReference>
<name>K1UYG7_9ZZZZ</name>
<dbReference type="InterPro" id="IPR052713">
    <property type="entry name" value="FeoA"/>
</dbReference>